<dbReference type="STRING" id="1802517.A2892_05180"/>
<dbReference type="SUPFAM" id="SSF49363">
    <property type="entry name" value="Purple acid phosphatase, N-terminal domain"/>
    <property type="match status" value="1"/>
</dbReference>
<dbReference type="EMBL" id="MGHD01000023">
    <property type="protein sequence ID" value="OGM59239.1"/>
    <property type="molecule type" value="Genomic_DNA"/>
</dbReference>
<dbReference type="Gene3D" id="2.60.40.1120">
    <property type="entry name" value="Carboxypeptidase-like, regulatory domain"/>
    <property type="match status" value="1"/>
</dbReference>
<proteinExistence type="predicted"/>
<dbReference type="InterPro" id="IPR036249">
    <property type="entry name" value="Thioredoxin-like_sf"/>
</dbReference>
<dbReference type="AlphaFoldDB" id="A0A1F8B6A3"/>
<dbReference type="InterPro" id="IPR003961">
    <property type="entry name" value="FN3_dom"/>
</dbReference>
<dbReference type="GO" id="GO:0003993">
    <property type="term" value="F:acid phosphatase activity"/>
    <property type="evidence" value="ECO:0007669"/>
    <property type="project" value="InterPro"/>
</dbReference>
<organism evidence="2 3">
    <name type="scientific">Candidatus Woesebacteria bacterium RIFCSPLOWO2_01_FULL_39_10b</name>
    <dbReference type="NCBI Taxonomy" id="1802517"/>
    <lineage>
        <taxon>Bacteria</taxon>
        <taxon>Candidatus Woeseibacteriota</taxon>
    </lineage>
</organism>
<dbReference type="Pfam" id="PF17957">
    <property type="entry name" value="Big_7"/>
    <property type="match status" value="1"/>
</dbReference>
<dbReference type="InterPro" id="IPR008963">
    <property type="entry name" value="Purple_acid_Pase-like_N"/>
</dbReference>
<dbReference type="CDD" id="cd00063">
    <property type="entry name" value="FN3"/>
    <property type="match status" value="1"/>
</dbReference>
<feature type="domain" description="Fibronectin type-III" evidence="1">
    <location>
        <begin position="154"/>
        <end position="243"/>
    </location>
</feature>
<dbReference type="PROSITE" id="PS50853">
    <property type="entry name" value="FN3"/>
    <property type="match status" value="1"/>
</dbReference>
<dbReference type="Gene3D" id="2.60.40.10">
    <property type="entry name" value="Immunoglobulins"/>
    <property type="match status" value="2"/>
</dbReference>
<dbReference type="SUPFAM" id="SSF81296">
    <property type="entry name" value="E set domains"/>
    <property type="match status" value="1"/>
</dbReference>
<dbReference type="SMART" id="SM00060">
    <property type="entry name" value="FN3"/>
    <property type="match status" value="1"/>
</dbReference>
<evidence type="ECO:0000313" key="3">
    <source>
        <dbReference type="Proteomes" id="UP000176404"/>
    </source>
</evidence>
<comment type="caution">
    <text evidence="2">The sequence shown here is derived from an EMBL/GenBank/DDBJ whole genome shotgun (WGS) entry which is preliminary data.</text>
</comment>
<accession>A0A1F8B6A3</accession>
<gene>
    <name evidence="2" type="ORF">A2892_05180</name>
</gene>
<protein>
    <recommendedName>
        <fullName evidence="1">Fibronectin type-III domain-containing protein</fullName>
    </recommendedName>
</protein>
<sequence length="742" mass="79178">MPAKKAKFLRLIFLFAFLLLVVRTPEVRAISACTATVSPTAVGTSTSTTLTFSVSNDDDQGGNVIWVKITAPSGDYLITGGSASDWSTSASSSQIIFENGNLSASSSQSFSVNITTGSSAVSASAFTVEISDSAGGGNAATCSGSTSVSIISLAISSVSVSEIGNSSVKITWTTNEQANSAVQYGTSASYGSTNTDSSQVTSHSIEITSLSANTTYHYKVQSTDANNNMAETSDNTFVTAKASTTVTVTTTTTTTVTKTVADVTVPAISITTNLKGTFTEAPSIFGKASDDVGVSKVEYSLDNGRNWLPVDELSAIGAKTATFEFTPTGPSDGNYKIYARVVDPSGNQTTSKSYTLVIDRLPPMVGATVFSIGPQVLLPGADGSLLVLAGVDQRITLSSVGGAITIDLVSRQKVLSETSLSEGEIELKEGEKLFSLVKNPDNGLWNGTLSFTKPGIYQIEARSIDGAKNKTLKSLGSVMVLPDGKIYADDGSLENAEIVVYFFEPISQKFVVWEGKSFGQENPQRSGKDGEYKLFLPSGKYYLEIKVNGYKKERSEIFELGKSLPINSSFKLKKLKQLGVGKIKFNLPDISFARKPQTFILSGILADVPETGLKGSEISYFTLQGEREVFKSTSILGKPALITFINTWLPQASSQLAILGQIKNENINLLVIVPQESNSKVYIFSQVGAYDLPVWADPDGKLIEPFNVRTLPTHVFLNRKGVVKEVKLGVLGRDEILKNLLN</sequence>
<dbReference type="GO" id="GO:0046872">
    <property type="term" value="F:metal ion binding"/>
    <property type="evidence" value="ECO:0007669"/>
    <property type="project" value="InterPro"/>
</dbReference>
<evidence type="ECO:0000313" key="2">
    <source>
        <dbReference type="EMBL" id="OGM59239.1"/>
    </source>
</evidence>
<evidence type="ECO:0000259" key="1">
    <source>
        <dbReference type="PROSITE" id="PS50853"/>
    </source>
</evidence>
<dbReference type="Gene3D" id="3.40.30.10">
    <property type="entry name" value="Glutaredoxin"/>
    <property type="match status" value="1"/>
</dbReference>
<dbReference type="InterPro" id="IPR013783">
    <property type="entry name" value="Ig-like_fold"/>
</dbReference>
<dbReference type="InterPro" id="IPR014756">
    <property type="entry name" value="Ig_E-set"/>
</dbReference>
<name>A0A1F8B6A3_9BACT</name>
<dbReference type="Proteomes" id="UP000176404">
    <property type="component" value="Unassembled WGS sequence"/>
</dbReference>
<dbReference type="SUPFAM" id="SSF52833">
    <property type="entry name" value="Thioredoxin-like"/>
    <property type="match status" value="1"/>
</dbReference>
<reference evidence="2 3" key="1">
    <citation type="journal article" date="2016" name="Nat. Commun.">
        <title>Thousands of microbial genomes shed light on interconnected biogeochemical processes in an aquifer system.</title>
        <authorList>
            <person name="Anantharaman K."/>
            <person name="Brown C.T."/>
            <person name="Hug L.A."/>
            <person name="Sharon I."/>
            <person name="Castelle C.J."/>
            <person name="Probst A.J."/>
            <person name="Thomas B.C."/>
            <person name="Singh A."/>
            <person name="Wilkins M.J."/>
            <person name="Karaoz U."/>
            <person name="Brodie E.L."/>
            <person name="Williams K.H."/>
            <person name="Hubbard S.S."/>
            <person name="Banfield J.F."/>
        </authorList>
    </citation>
    <scope>NUCLEOTIDE SEQUENCE [LARGE SCALE GENOMIC DNA]</scope>
</reference>